<proteinExistence type="inferred from homology"/>
<evidence type="ECO:0000256" key="1">
    <source>
        <dbReference type="ARBA" id="ARBA00004162"/>
    </source>
</evidence>
<evidence type="ECO:0000256" key="6">
    <source>
        <dbReference type="ARBA" id="ARBA00022927"/>
    </source>
</evidence>
<dbReference type="AlphaFoldDB" id="A0A5C6XD68"/>
<dbReference type="NCBIfam" id="TIGR00739">
    <property type="entry name" value="yajC"/>
    <property type="match status" value="1"/>
</dbReference>
<dbReference type="Pfam" id="PF02699">
    <property type="entry name" value="YajC"/>
    <property type="match status" value="1"/>
</dbReference>
<keyword evidence="6" id="KW-0653">Protein transport</keyword>
<dbReference type="GO" id="GO:0015031">
    <property type="term" value="P:protein transport"/>
    <property type="evidence" value="ECO:0007669"/>
    <property type="project" value="UniProtKB-KW"/>
</dbReference>
<protein>
    <submittedName>
        <fullName evidence="12">Preprotein translocase subunit YajC</fullName>
    </submittedName>
</protein>
<evidence type="ECO:0000256" key="8">
    <source>
        <dbReference type="ARBA" id="ARBA00023010"/>
    </source>
</evidence>
<comment type="similarity">
    <text evidence="2">Belongs to the YajC family.</text>
</comment>
<evidence type="ECO:0000256" key="4">
    <source>
        <dbReference type="ARBA" id="ARBA00022475"/>
    </source>
</evidence>
<keyword evidence="7 11" id="KW-1133">Transmembrane helix</keyword>
<dbReference type="PRINTS" id="PR01853">
    <property type="entry name" value="YAJCTRNLCASE"/>
</dbReference>
<sequence>MQSPQLVILAQAAGAPNPMMNLVFIGLMVLIFWFIVLRPQAKEAKAHRDFVSGLKAGDEVISAGGLYGKVVSIDGAIAHVELTRGTKVRFDRNKLHPIPGSAVTVGDPEPEQKKKDD</sequence>
<organism evidence="12 13">
    <name type="scientific">Lujinxingia vulgaris</name>
    <dbReference type="NCBI Taxonomy" id="2600176"/>
    <lineage>
        <taxon>Bacteria</taxon>
        <taxon>Deltaproteobacteria</taxon>
        <taxon>Bradymonadales</taxon>
        <taxon>Lujinxingiaceae</taxon>
        <taxon>Lujinxingia</taxon>
    </lineage>
</organism>
<dbReference type="Proteomes" id="UP000321412">
    <property type="component" value="Unassembled WGS sequence"/>
</dbReference>
<name>A0A5C6XD68_9DELT</name>
<feature type="transmembrane region" description="Helical" evidence="11">
    <location>
        <begin position="20"/>
        <end position="37"/>
    </location>
</feature>
<evidence type="ECO:0000313" key="12">
    <source>
        <dbReference type="EMBL" id="TXD37711.1"/>
    </source>
</evidence>
<dbReference type="EMBL" id="VOSM01000003">
    <property type="protein sequence ID" value="TXD37711.1"/>
    <property type="molecule type" value="Genomic_DNA"/>
</dbReference>
<dbReference type="PANTHER" id="PTHR33909:SF1">
    <property type="entry name" value="SEC TRANSLOCON ACCESSORY COMPLEX SUBUNIT YAJC"/>
    <property type="match status" value="1"/>
</dbReference>
<evidence type="ECO:0000256" key="7">
    <source>
        <dbReference type="ARBA" id="ARBA00022989"/>
    </source>
</evidence>
<evidence type="ECO:0000256" key="3">
    <source>
        <dbReference type="ARBA" id="ARBA00022448"/>
    </source>
</evidence>
<dbReference type="InterPro" id="IPR003849">
    <property type="entry name" value="Preprotein_translocase_YajC"/>
</dbReference>
<evidence type="ECO:0000256" key="10">
    <source>
        <dbReference type="SAM" id="MobiDB-lite"/>
    </source>
</evidence>
<dbReference type="OrthoDB" id="9811406at2"/>
<dbReference type="PANTHER" id="PTHR33909">
    <property type="entry name" value="SEC TRANSLOCON ACCESSORY COMPLEX SUBUNIT YAJC"/>
    <property type="match status" value="1"/>
</dbReference>
<dbReference type="RefSeq" id="WP_146980864.1">
    <property type="nucleotide sequence ID" value="NZ_VOSM01000003.1"/>
</dbReference>
<keyword evidence="4" id="KW-1003">Cell membrane</keyword>
<evidence type="ECO:0000313" key="13">
    <source>
        <dbReference type="Proteomes" id="UP000321412"/>
    </source>
</evidence>
<evidence type="ECO:0000256" key="2">
    <source>
        <dbReference type="ARBA" id="ARBA00006742"/>
    </source>
</evidence>
<keyword evidence="5 11" id="KW-0812">Transmembrane</keyword>
<keyword evidence="9 11" id="KW-0472">Membrane</keyword>
<dbReference type="SMART" id="SM01323">
    <property type="entry name" value="YajC"/>
    <property type="match status" value="1"/>
</dbReference>
<gene>
    <name evidence="12" type="primary">yajC</name>
    <name evidence="12" type="ORF">FRC98_08465</name>
</gene>
<evidence type="ECO:0000256" key="5">
    <source>
        <dbReference type="ARBA" id="ARBA00022692"/>
    </source>
</evidence>
<evidence type="ECO:0000256" key="11">
    <source>
        <dbReference type="SAM" id="Phobius"/>
    </source>
</evidence>
<keyword evidence="8" id="KW-0811">Translocation</keyword>
<accession>A0A5C6XD68</accession>
<reference evidence="12 13" key="1">
    <citation type="submission" date="2019-08" db="EMBL/GenBank/DDBJ databases">
        <title>Bradymonadales sp. TMQ4.</title>
        <authorList>
            <person name="Liang Q."/>
        </authorList>
    </citation>
    <scope>NUCLEOTIDE SEQUENCE [LARGE SCALE GENOMIC DNA]</scope>
    <source>
        <strain evidence="12 13">TMQ4</strain>
    </source>
</reference>
<evidence type="ECO:0000256" key="9">
    <source>
        <dbReference type="ARBA" id="ARBA00023136"/>
    </source>
</evidence>
<keyword evidence="13" id="KW-1185">Reference proteome</keyword>
<comment type="caution">
    <text evidence="12">The sequence shown here is derived from an EMBL/GenBank/DDBJ whole genome shotgun (WGS) entry which is preliminary data.</text>
</comment>
<keyword evidence="3" id="KW-0813">Transport</keyword>
<feature type="region of interest" description="Disordered" evidence="10">
    <location>
        <begin position="97"/>
        <end position="117"/>
    </location>
</feature>
<comment type="subcellular location">
    <subcellularLocation>
        <location evidence="1">Cell membrane</location>
        <topology evidence="1">Single-pass membrane protein</topology>
    </subcellularLocation>
</comment>
<dbReference type="GO" id="GO:0005886">
    <property type="term" value="C:plasma membrane"/>
    <property type="evidence" value="ECO:0007669"/>
    <property type="project" value="UniProtKB-SubCell"/>
</dbReference>